<dbReference type="GO" id="GO:0015293">
    <property type="term" value="F:symporter activity"/>
    <property type="evidence" value="ECO:0007669"/>
    <property type="project" value="UniProtKB-KW"/>
</dbReference>
<reference evidence="16" key="1">
    <citation type="submission" date="2025-08" db="UniProtKB">
        <authorList>
            <consortium name="RefSeq"/>
        </authorList>
    </citation>
    <scope>IDENTIFICATION</scope>
</reference>
<dbReference type="InterPro" id="IPR036259">
    <property type="entry name" value="MFS_trans_sf"/>
</dbReference>
<dbReference type="PROSITE" id="PS50850">
    <property type="entry name" value="MFS"/>
    <property type="match status" value="1"/>
</dbReference>
<dbReference type="GO" id="GO:0006820">
    <property type="term" value="P:monoatomic anion transport"/>
    <property type="evidence" value="ECO:0007669"/>
    <property type="project" value="TreeGrafter"/>
</dbReference>
<feature type="transmembrane region" description="Helical" evidence="13">
    <location>
        <begin position="170"/>
        <end position="188"/>
    </location>
</feature>
<evidence type="ECO:0000256" key="8">
    <source>
        <dbReference type="ARBA" id="ARBA00023136"/>
    </source>
</evidence>
<feature type="transmembrane region" description="Helical" evidence="13">
    <location>
        <begin position="70"/>
        <end position="89"/>
    </location>
</feature>
<evidence type="ECO:0000256" key="13">
    <source>
        <dbReference type="SAM" id="Phobius"/>
    </source>
</evidence>
<dbReference type="GeneID" id="107268097"/>
<evidence type="ECO:0000256" key="6">
    <source>
        <dbReference type="ARBA" id="ARBA00022989"/>
    </source>
</evidence>
<evidence type="ECO:0000256" key="5">
    <source>
        <dbReference type="ARBA" id="ARBA00022847"/>
    </source>
</evidence>
<feature type="transmembrane region" description="Helical" evidence="13">
    <location>
        <begin position="459"/>
        <end position="486"/>
    </location>
</feature>
<evidence type="ECO:0000259" key="14">
    <source>
        <dbReference type="PROSITE" id="PS50850"/>
    </source>
</evidence>
<evidence type="ECO:0000313" key="16">
    <source>
        <dbReference type="RefSeq" id="XP_024941136.1"/>
    </source>
</evidence>
<dbReference type="AlphaFoldDB" id="A0AAJ7W1P4"/>
<keyword evidence="15" id="KW-1185">Reference proteome</keyword>
<evidence type="ECO:0000256" key="1">
    <source>
        <dbReference type="ARBA" id="ARBA00004141"/>
    </source>
</evidence>
<feature type="transmembrane region" description="Helical" evidence="13">
    <location>
        <begin position="427"/>
        <end position="447"/>
    </location>
</feature>
<dbReference type="RefSeq" id="XP_024941136.1">
    <property type="nucleotide sequence ID" value="XM_025085368.1"/>
</dbReference>
<dbReference type="PANTHER" id="PTHR11662">
    <property type="entry name" value="SOLUTE CARRIER FAMILY 17"/>
    <property type="match status" value="1"/>
</dbReference>
<dbReference type="CDD" id="cd17318">
    <property type="entry name" value="MFS_SLC17"/>
    <property type="match status" value="1"/>
</dbReference>
<keyword evidence="9" id="KW-0739">Sodium transport</keyword>
<evidence type="ECO:0000256" key="9">
    <source>
        <dbReference type="ARBA" id="ARBA00023201"/>
    </source>
</evidence>
<dbReference type="FunFam" id="1.20.1250.20:FF:000144">
    <property type="entry name" value="Picot, isoform B"/>
    <property type="match status" value="1"/>
</dbReference>
<keyword evidence="9" id="KW-0406">Ion transport</keyword>
<dbReference type="GO" id="GO:0016020">
    <property type="term" value="C:membrane"/>
    <property type="evidence" value="ECO:0007669"/>
    <property type="project" value="UniProtKB-SubCell"/>
</dbReference>
<keyword evidence="7" id="KW-0915">Sodium</keyword>
<dbReference type="CTD" id="36865"/>
<feature type="transmembrane region" description="Helical" evidence="13">
    <location>
        <begin position="265"/>
        <end position="285"/>
    </location>
</feature>
<keyword evidence="4 13" id="KW-0812">Transmembrane</keyword>
<evidence type="ECO:0000256" key="12">
    <source>
        <dbReference type="SAM" id="MobiDB-lite"/>
    </source>
</evidence>
<feature type="transmembrane region" description="Helical" evidence="13">
    <location>
        <begin position="143"/>
        <end position="163"/>
    </location>
</feature>
<comment type="function">
    <text evidence="10">May be an inorganic phosphate cotransporter.</text>
</comment>
<feature type="transmembrane region" description="Helical" evidence="13">
    <location>
        <begin position="369"/>
        <end position="391"/>
    </location>
</feature>
<name>A0AAJ7W1P4_CEPCN</name>
<feature type="region of interest" description="Disordered" evidence="12">
    <location>
        <begin position="522"/>
        <end position="549"/>
    </location>
</feature>
<keyword evidence="3" id="KW-0813">Transport</keyword>
<dbReference type="FunFam" id="1.20.1250.20:FF:000003">
    <property type="entry name" value="Solute carrier family 17 member 3"/>
    <property type="match status" value="1"/>
</dbReference>
<comment type="similarity">
    <text evidence="2">Belongs to the major facilitator superfamily. Sodium/anion cotransporter family.</text>
</comment>
<keyword evidence="8 13" id="KW-0472">Membrane</keyword>
<dbReference type="Gene3D" id="1.20.1250.20">
    <property type="entry name" value="MFS general substrate transporter like domains"/>
    <property type="match status" value="2"/>
</dbReference>
<dbReference type="InterPro" id="IPR050382">
    <property type="entry name" value="MFS_Na/Anion_cotransporter"/>
</dbReference>
<evidence type="ECO:0000256" key="3">
    <source>
        <dbReference type="ARBA" id="ARBA00022448"/>
    </source>
</evidence>
<evidence type="ECO:0000313" key="15">
    <source>
        <dbReference type="Proteomes" id="UP000694920"/>
    </source>
</evidence>
<dbReference type="InterPro" id="IPR020846">
    <property type="entry name" value="MFS_dom"/>
</dbReference>
<comment type="subcellular location">
    <subcellularLocation>
        <location evidence="1">Membrane</location>
        <topology evidence="1">Multi-pass membrane protein</topology>
    </subcellularLocation>
</comment>
<dbReference type="InterPro" id="IPR011701">
    <property type="entry name" value="MFS"/>
</dbReference>
<evidence type="ECO:0000256" key="10">
    <source>
        <dbReference type="ARBA" id="ARBA00054632"/>
    </source>
</evidence>
<dbReference type="PANTHER" id="PTHR11662:SF247">
    <property type="entry name" value="MAJOR FACILITATOR SUPERFAMILY (MFS) PROFILE DOMAIN-CONTAINING PROTEIN-RELATED"/>
    <property type="match status" value="1"/>
</dbReference>
<feature type="domain" description="Major facilitator superfamily (MFS) profile" evidence="14">
    <location>
        <begin position="72"/>
        <end position="520"/>
    </location>
</feature>
<protein>
    <recommendedName>
        <fullName evidence="11">Putative inorganic phosphate cotransporter</fullName>
    </recommendedName>
</protein>
<dbReference type="Pfam" id="PF07690">
    <property type="entry name" value="MFS_1"/>
    <property type="match status" value="1"/>
</dbReference>
<evidence type="ECO:0000256" key="11">
    <source>
        <dbReference type="ARBA" id="ARBA00068450"/>
    </source>
</evidence>
<feature type="transmembrane region" description="Helical" evidence="13">
    <location>
        <begin position="231"/>
        <end position="253"/>
    </location>
</feature>
<evidence type="ECO:0000256" key="2">
    <source>
        <dbReference type="ARBA" id="ARBA00008586"/>
    </source>
</evidence>
<dbReference type="SUPFAM" id="SSF103473">
    <property type="entry name" value="MFS general substrate transporter"/>
    <property type="match status" value="1"/>
</dbReference>
<feature type="transmembrane region" description="Helical" evidence="13">
    <location>
        <begin position="194"/>
        <end position="219"/>
    </location>
</feature>
<accession>A0AAJ7W1P4</accession>
<sequence>MWCQARRNAFGRRREVQSAPREACDWCVDVLPVCPGTNGESRGRNGHVLVWEQSGLDEADRPPQTQKALVGARHVVTFMLFLGMANAYIMRTNMSVAIVAMVNHSAITSEDVVTDECGGENSTIEDTNESDGEFIWDSAMQGYLLSSFFYGYVITQIPFGILAKRYGAKYFLGVGMLVNSVFGLLVPMSAHWGFYWLMFIRFIQGLGEGPIVPCTHAMLAKWVPPNERSRLGAFVYAGAQFGTVISMPLSGLLSEYGFADGWPSIFYVFGTIGTVWCIAFLIMVYEDPEQHPRITEDERKYILSALWGTAGVSSPPVPWKSIATSMPFWAILIAHMGQNYGYETLMTELPTFMKQILHFNIKSNGTVSALPYLAMWIFSMVVSHIADWMISTERLNHTVTRKIINSIGQYGPAIALAAASYTGCDKWLTVAILTFGIGFNGAIYSGFKVNHLDISPRFAGILMSFTNCLANLAGLLAPITAGHIIIGKPTQAQWRIVFMIAAAVYIASATFYNIFGSGQRQPWDNPEKDVDRKDGKDLERMNGLNDTQH</sequence>
<evidence type="ECO:0000256" key="7">
    <source>
        <dbReference type="ARBA" id="ARBA00023053"/>
    </source>
</evidence>
<organism evidence="15 16">
    <name type="scientific">Cephus cinctus</name>
    <name type="common">Wheat stem sawfly</name>
    <dbReference type="NCBI Taxonomy" id="211228"/>
    <lineage>
        <taxon>Eukaryota</taxon>
        <taxon>Metazoa</taxon>
        <taxon>Ecdysozoa</taxon>
        <taxon>Arthropoda</taxon>
        <taxon>Hexapoda</taxon>
        <taxon>Insecta</taxon>
        <taxon>Pterygota</taxon>
        <taxon>Neoptera</taxon>
        <taxon>Endopterygota</taxon>
        <taxon>Hymenoptera</taxon>
        <taxon>Cephoidea</taxon>
        <taxon>Cephidae</taxon>
        <taxon>Cephus</taxon>
    </lineage>
</organism>
<dbReference type="Proteomes" id="UP000694920">
    <property type="component" value="Unplaced"/>
</dbReference>
<evidence type="ECO:0000256" key="4">
    <source>
        <dbReference type="ARBA" id="ARBA00022692"/>
    </source>
</evidence>
<keyword evidence="5" id="KW-0769">Symport</keyword>
<feature type="compositionally biased region" description="Basic and acidic residues" evidence="12">
    <location>
        <begin position="525"/>
        <end position="540"/>
    </location>
</feature>
<keyword evidence="6 13" id="KW-1133">Transmembrane helix</keyword>
<feature type="transmembrane region" description="Helical" evidence="13">
    <location>
        <begin position="492"/>
        <end position="515"/>
    </location>
</feature>
<dbReference type="GO" id="GO:0006814">
    <property type="term" value="P:sodium ion transport"/>
    <property type="evidence" value="ECO:0007669"/>
    <property type="project" value="UniProtKB-KW"/>
</dbReference>
<gene>
    <name evidence="16" type="primary">LOC107268097</name>
</gene>
<proteinExistence type="inferred from homology"/>